<organism evidence="4 5">
    <name type="scientific">Dendrobium catenatum</name>
    <dbReference type="NCBI Taxonomy" id="906689"/>
    <lineage>
        <taxon>Eukaryota</taxon>
        <taxon>Viridiplantae</taxon>
        <taxon>Streptophyta</taxon>
        <taxon>Embryophyta</taxon>
        <taxon>Tracheophyta</taxon>
        <taxon>Spermatophyta</taxon>
        <taxon>Magnoliopsida</taxon>
        <taxon>Liliopsida</taxon>
        <taxon>Asparagales</taxon>
        <taxon>Orchidaceae</taxon>
        <taxon>Epidendroideae</taxon>
        <taxon>Malaxideae</taxon>
        <taxon>Dendrobiinae</taxon>
        <taxon>Dendrobium</taxon>
    </lineage>
</organism>
<gene>
    <name evidence="4" type="ORF">MA16_Dca027151</name>
</gene>
<dbReference type="InterPro" id="IPR056789">
    <property type="entry name" value="LRR_R13L1-DRL21"/>
</dbReference>
<keyword evidence="2" id="KW-1133">Transmembrane helix</keyword>
<proteinExistence type="predicted"/>
<evidence type="ECO:0000313" key="4">
    <source>
        <dbReference type="EMBL" id="PKU63134.1"/>
    </source>
</evidence>
<evidence type="ECO:0000256" key="1">
    <source>
        <dbReference type="SAM" id="MobiDB-lite"/>
    </source>
</evidence>
<dbReference type="Gene3D" id="3.80.10.10">
    <property type="entry name" value="Ribonuclease Inhibitor"/>
    <property type="match status" value="1"/>
</dbReference>
<dbReference type="InterPro" id="IPR032675">
    <property type="entry name" value="LRR_dom_sf"/>
</dbReference>
<feature type="transmembrane region" description="Helical" evidence="2">
    <location>
        <begin position="275"/>
        <end position="294"/>
    </location>
</feature>
<evidence type="ECO:0000256" key="2">
    <source>
        <dbReference type="SAM" id="Phobius"/>
    </source>
</evidence>
<dbReference type="Pfam" id="PF25019">
    <property type="entry name" value="LRR_R13L1-DRL21"/>
    <property type="match status" value="1"/>
</dbReference>
<name>A0A2I0VIC2_9ASPA</name>
<accession>A0A2I0VIC2</accession>
<feature type="domain" description="R13L1/DRL21-like LRR repeat region" evidence="3">
    <location>
        <begin position="2"/>
        <end position="49"/>
    </location>
</feature>
<dbReference type="EMBL" id="KZ503519">
    <property type="protein sequence ID" value="PKU63134.1"/>
    <property type="molecule type" value="Genomic_DNA"/>
</dbReference>
<dbReference type="Proteomes" id="UP000233837">
    <property type="component" value="Unassembled WGS sequence"/>
</dbReference>
<keyword evidence="5" id="KW-1185">Reference proteome</keyword>
<dbReference type="AlphaFoldDB" id="A0A2I0VIC2"/>
<reference evidence="4 5" key="2">
    <citation type="journal article" date="2017" name="Nature">
        <title>The Apostasia genome and the evolution of orchids.</title>
        <authorList>
            <person name="Zhang G.Q."/>
            <person name="Liu K.W."/>
            <person name="Li Z."/>
            <person name="Lohaus R."/>
            <person name="Hsiao Y.Y."/>
            <person name="Niu S.C."/>
            <person name="Wang J.Y."/>
            <person name="Lin Y.C."/>
            <person name="Xu Q."/>
            <person name="Chen L.J."/>
            <person name="Yoshida K."/>
            <person name="Fujiwara S."/>
            <person name="Wang Z.W."/>
            <person name="Zhang Y.Q."/>
            <person name="Mitsuda N."/>
            <person name="Wang M."/>
            <person name="Liu G.H."/>
            <person name="Pecoraro L."/>
            <person name="Huang H.X."/>
            <person name="Xiao X.J."/>
            <person name="Lin M."/>
            <person name="Wu X.Y."/>
            <person name="Wu W.L."/>
            <person name="Chen Y.Y."/>
            <person name="Chang S.B."/>
            <person name="Sakamoto S."/>
            <person name="Ohme-Takagi M."/>
            <person name="Yagi M."/>
            <person name="Zeng S.J."/>
            <person name="Shen C.Y."/>
            <person name="Yeh C.M."/>
            <person name="Luo Y.B."/>
            <person name="Tsai W.C."/>
            <person name="Van de Peer Y."/>
            <person name="Liu Z.J."/>
        </authorList>
    </citation>
    <scope>NUCLEOTIDE SEQUENCE [LARGE SCALE GENOMIC DNA]</scope>
    <source>
        <tissue evidence="4">The whole plant</tissue>
    </source>
</reference>
<evidence type="ECO:0000259" key="3">
    <source>
        <dbReference type="Pfam" id="PF25019"/>
    </source>
</evidence>
<reference evidence="4 5" key="1">
    <citation type="journal article" date="2016" name="Sci. Rep.">
        <title>The Dendrobium catenatum Lindl. genome sequence provides insights into polysaccharide synthase, floral development and adaptive evolution.</title>
        <authorList>
            <person name="Zhang G.Q."/>
            <person name="Xu Q."/>
            <person name="Bian C."/>
            <person name="Tsai W.C."/>
            <person name="Yeh C.M."/>
            <person name="Liu K.W."/>
            <person name="Yoshida K."/>
            <person name="Zhang L.S."/>
            <person name="Chang S.B."/>
            <person name="Chen F."/>
            <person name="Shi Y."/>
            <person name="Su Y.Y."/>
            <person name="Zhang Y.Q."/>
            <person name="Chen L.J."/>
            <person name="Yin Y."/>
            <person name="Lin M."/>
            <person name="Huang H."/>
            <person name="Deng H."/>
            <person name="Wang Z.W."/>
            <person name="Zhu S.L."/>
            <person name="Zhao X."/>
            <person name="Deng C."/>
            <person name="Niu S.C."/>
            <person name="Huang J."/>
            <person name="Wang M."/>
            <person name="Liu G.H."/>
            <person name="Yang H.J."/>
            <person name="Xiao X.J."/>
            <person name="Hsiao Y.Y."/>
            <person name="Wu W.L."/>
            <person name="Chen Y.Y."/>
            <person name="Mitsuda N."/>
            <person name="Ohme-Takagi M."/>
            <person name="Luo Y.B."/>
            <person name="Van de Peer Y."/>
            <person name="Liu Z.J."/>
        </authorList>
    </citation>
    <scope>NUCLEOTIDE SEQUENCE [LARGE SCALE GENOMIC DNA]</scope>
    <source>
        <tissue evidence="4">The whole plant</tissue>
    </source>
</reference>
<keyword evidence="2" id="KW-0812">Transmembrane</keyword>
<protein>
    <submittedName>
        <fullName evidence="4">Disease resistance protein</fullName>
    </submittedName>
</protein>
<dbReference type="SUPFAM" id="SSF52058">
    <property type="entry name" value="L domain-like"/>
    <property type="match status" value="1"/>
</dbReference>
<evidence type="ECO:0000313" key="5">
    <source>
        <dbReference type="Proteomes" id="UP000233837"/>
    </source>
</evidence>
<sequence>MGARSAIWMNNVNPIFNLEKIELTSCLECETLPPFGQLPFLKSLKLVWMLKVKWPKSKFNGNDKYRVFPLLDVLHIFKLKALEDWFEAGVAAEDGRLFPCLIELDLSYCPKLKDLPSKKSSRRLRLDQILVLAEIARLRDFLRLEQTSSSDESRFRKFSEDGARGDAWRASSFGDECDLLRTKPLALGIRLYPSPAPLSRSSLSIPTLSSDLASQEGVRRRPLPAREAPARSRLDRARSPSSRSPYPTLTARTDLDFASAVFAWTERAFPCRVSISLFLSYLISHFFWFFFFFFH</sequence>
<feature type="region of interest" description="Disordered" evidence="1">
    <location>
        <begin position="213"/>
        <end position="247"/>
    </location>
</feature>
<feature type="compositionally biased region" description="Basic and acidic residues" evidence="1">
    <location>
        <begin position="228"/>
        <end position="238"/>
    </location>
</feature>
<keyword evidence="2" id="KW-0472">Membrane</keyword>